<dbReference type="SUPFAM" id="SSF53383">
    <property type="entry name" value="PLP-dependent transferases"/>
    <property type="match status" value="1"/>
</dbReference>
<evidence type="ECO:0000313" key="5">
    <source>
        <dbReference type="Proteomes" id="UP001500908"/>
    </source>
</evidence>
<protein>
    <submittedName>
        <fullName evidence="4">Aspartate aminotransferase family protein</fullName>
    </submittedName>
</protein>
<dbReference type="PROSITE" id="PS00600">
    <property type="entry name" value="AA_TRANSFER_CLASS_3"/>
    <property type="match status" value="1"/>
</dbReference>
<name>A0ABP7FTE2_9ACTN</name>
<keyword evidence="4" id="KW-0808">Transferase</keyword>
<dbReference type="GO" id="GO:0008483">
    <property type="term" value="F:transaminase activity"/>
    <property type="evidence" value="ECO:0007669"/>
    <property type="project" value="UniProtKB-KW"/>
</dbReference>
<dbReference type="Proteomes" id="UP001500908">
    <property type="component" value="Unassembled WGS sequence"/>
</dbReference>
<dbReference type="Pfam" id="PF00202">
    <property type="entry name" value="Aminotran_3"/>
    <property type="match status" value="1"/>
</dbReference>
<evidence type="ECO:0000313" key="4">
    <source>
        <dbReference type="EMBL" id="GAA3746532.1"/>
    </source>
</evidence>
<dbReference type="EMBL" id="BAABDD010000011">
    <property type="protein sequence ID" value="GAA3746532.1"/>
    <property type="molecule type" value="Genomic_DNA"/>
</dbReference>
<dbReference type="CDD" id="cd00610">
    <property type="entry name" value="OAT_like"/>
    <property type="match status" value="1"/>
</dbReference>
<keyword evidence="2 3" id="KW-0663">Pyridoxal phosphate</keyword>
<dbReference type="PANTHER" id="PTHR43094:SF1">
    <property type="entry name" value="AMINOTRANSFERASE CLASS-III"/>
    <property type="match status" value="1"/>
</dbReference>
<organism evidence="4 5">
    <name type="scientific">Salinactinospora qingdaonensis</name>
    <dbReference type="NCBI Taxonomy" id="702744"/>
    <lineage>
        <taxon>Bacteria</taxon>
        <taxon>Bacillati</taxon>
        <taxon>Actinomycetota</taxon>
        <taxon>Actinomycetes</taxon>
        <taxon>Streptosporangiales</taxon>
        <taxon>Nocardiopsidaceae</taxon>
        <taxon>Salinactinospora</taxon>
    </lineage>
</organism>
<dbReference type="Gene3D" id="3.40.640.10">
    <property type="entry name" value="Type I PLP-dependent aspartate aminotransferase-like (Major domain)"/>
    <property type="match status" value="1"/>
</dbReference>
<gene>
    <name evidence="4" type="ORF">GCM10022402_27550</name>
</gene>
<dbReference type="InterPro" id="IPR015421">
    <property type="entry name" value="PyrdxlP-dep_Trfase_major"/>
</dbReference>
<evidence type="ECO:0000256" key="3">
    <source>
        <dbReference type="RuleBase" id="RU003560"/>
    </source>
</evidence>
<dbReference type="InterPro" id="IPR049704">
    <property type="entry name" value="Aminotrans_3_PPA_site"/>
</dbReference>
<sequence>MDHARSSDGEVTVATPTPLISKSLHVPPIEIVDGQGLTLVSRDGDRYLDSCGGVAVSALGHRHPRIVEAMEASTRDVTWVHAGSFTTRAVQDLAAYLTDRSAGLDHVYFMSGGSEIMEVALKLVLQHHMERGQASRTVFVSRRQSYHGSTLATLSLSGNTQRRACFDPALTTPVEFVSPCYSFREKRQGETDSGYVARLAGELDETITRVGSRRVAAFVMETVVGSTSGAVPPVPGYLAAMKEVCSKHGVLLLLDEIMCGLGRTGRYFAFHDDDVEPDIVTVGKGLGAGYAPMSALLATEEVMRPLREGSGVLENGQTHVNNPHGAAVALAVQKAVCEEGVLENSVGVARYLRSLLEEVKTQTPVVGDVRGRGMFLGLEFVDPEDGRSPLPHAKRFSQLLKSSGLANGVLLYPGHGTVDGTAGAHLLLAPPLVTTDAEAATMVERVQASITAAFEAWRQELSPV</sequence>
<dbReference type="InterPro" id="IPR015422">
    <property type="entry name" value="PyrdxlP-dep_Trfase_small"/>
</dbReference>
<proteinExistence type="inferred from homology"/>
<keyword evidence="5" id="KW-1185">Reference proteome</keyword>
<evidence type="ECO:0000256" key="1">
    <source>
        <dbReference type="ARBA" id="ARBA00008954"/>
    </source>
</evidence>
<keyword evidence="4" id="KW-0032">Aminotransferase</keyword>
<dbReference type="InterPro" id="IPR015424">
    <property type="entry name" value="PyrdxlP-dep_Trfase"/>
</dbReference>
<evidence type="ECO:0000256" key="2">
    <source>
        <dbReference type="ARBA" id="ARBA00022898"/>
    </source>
</evidence>
<comment type="similarity">
    <text evidence="1 3">Belongs to the class-III pyridoxal-phosphate-dependent aminotransferase family.</text>
</comment>
<comment type="caution">
    <text evidence="4">The sequence shown here is derived from an EMBL/GenBank/DDBJ whole genome shotgun (WGS) entry which is preliminary data.</text>
</comment>
<dbReference type="NCBIfam" id="NF005685">
    <property type="entry name" value="PRK07483.1"/>
    <property type="match status" value="1"/>
</dbReference>
<accession>A0ABP7FTE2</accession>
<dbReference type="InterPro" id="IPR005814">
    <property type="entry name" value="Aminotrans_3"/>
</dbReference>
<dbReference type="PANTHER" id="PTHR43094">
    <property type="entry name" value="AMINOTRANSFERASE"/>
    <property type="match status" value="1"/>
</dbReference>
<dbReference type="Gene3D" id="3.90.1150.10">
    <property type="entry name" value="Aspartate Aminotransferase, domain 1"/>
    <property type="match status" value="1"/>
</dbReference>
<reference evidence="5" key="1">
    <citation type="journal article" date="2019" name="Int. J. Syst. Evol. Microbiol.">
        <title>The Global Catalogue of Microorganisms (GCM) 10K type strain sequencing project: providing services to taxonomists for standard genome sequencing and annotation.</title>
        <authorList>
            <consortium name="The Broad Institute Genomics Platform"/>
            <consortium name="The Broad Institute Genome Sequencing Center for Infectious Disease"/>
            <person name="Wu L."/>
            <person name="Ma J."/>
        </authorList>
    </citation>
    <scope>NUCLEOTIDE SEQUENCE [LARGE SCALE GENOMIC DNA]</scope>
    <source>
        <strain evidence="5">JCM 17137</strain>
    </source>
</reference>